<sequence length="339" mass="40151">MASGAGAVVAYPQLKHLMRMSHSFKLGTTFSQLQCEYLNLDYQETFRQICDLGFHRIRLCSYWNEVEPIENQYDFSVLDWLLEESDRRGLEVILTVGMKAPRWPEFHFPHWLEVQQDTRNTTQPIDDNREIAERTLRFVDRVIHHTRTAQSVRYWQVENEPFARMEITGDRFLSPEFMRQEVELVRSLALPQQKVVLTNAIGLPTYIEEDEQAFQNSLALADAIGINVYTRVPDGHDGYLEPGESYWEKLKDWQEVMRRNRIEAWIAEAQAEPWEPNQLVAMNDIHYPSASPERITELISMVKNLGYRTVMLWGCEYWYWHQRNGRNHWWQAIQNLVEV</sequence>
<keyword evidence="5" id="KW-1185">Reference proteome</keyword>
<protein>
    <recommendedName>
        <fullName evidence="3">Glycoside hydrolase family 42 N-terminal domain-containing protein</fullName>
    </recommendedName>
</protein>
<feature type="domain" description="Glycoside hydrolase family 42 N-terminal" evidence="3">
    <location>
        <begin position="43"/>
        <end position="162"/>
    </location>
</feature>
<gene>
    <name evidence="4" type="ORF">NIES2135_37710</name>
</gene>
<dbReference type="Gene3D" id="3.20.20.80">
    <property type="entry name" value="Glycosidases"/>
    <property type="match status" value="1"/>
</dbReference>
<name>A0A1Z4JJH7_LEPBY</name>
<proteinExistence type="predicted"/>
<evidence type="ECO:0000313" key="5">
    <source>
        <dbReference type="Proteomes" id="UP000217895"/>
    </source>
</evidence>
<reference evidence="4 5" key="1">
    <citation type="submission" date="2017-06" db="EMBL/GenBank/DDBJ databases">
        <title>Genome sequencing of cyanobaciteial culture collection at National Institute for Environmental Studies (NIES).</title>
        <authorList>
            <person name="Hirose Y."/>
            <person name="Shimura Y."/>
            <person name="Fujisawa T."/>
            <person name="Nakamura Y."/>
            <person name="Kawachi M."/>
        </authorList>
    </citation>
    <scope>NUCLEOTIDE SEQUENCE [LARGE SCALE GENOMIC DNA]</scope>
    <source>
        <strain evidence="4 5">NIES-2135</strain>
    </source>
</reference>
<dbReference type="InterPro" id="IPR017853">
    <property type="entry name" value="GH"/>
</dbReference>
<dbReference type="EMBL" id="AP018203">
    <property type="protein sequence ID" value="BAY56909.1"/>
    <property type="molecule type" value="Genomic_DNA"/>
</dbReference>
<evidence type="ECO:0000259" key="3">
    <source>
        <dbReference type="Pfam" id="PF02449"/>
    </source>
</evidence>
<dbReference type="Proteomes" id="UP000217895">
    <property type="component" value="Chromosome"/>
</dbReference>
<evidence type="ECO:0000313" key="4">
    <source>
        <dbReference type="EMBL" id="BAY56909.1"/>
    </source>
</evidence>
<dbReference type="GO" id="GO:0009341">
    <property type="term" value="C:beta-galactosidase complex"/>
    <property type="evidence" value="ECO:0007669"/>
    <property type="project" value="InterPro"/>
</dbReference>
<keyword evidence="1" id="KW-0378">Hydrolase</keyword>
<dbReference type="GO" id="GO:0005975">
    <property type="term" value="P:carbohydrate metabolic process"/>
    <property type="evidence" value="ECO:0007669"/>
    <property type="project" value="InterPro"/>
</dbReference>
<organism evidence="4 5">
    <name type="scientific">Leptolyngbya boryana NIES-2135</name>
    <dbReference type="NCBI Taxonomy" id="1973484"/>
    <lineage>
        <taxon>Bacteria</taxon>
        <taxon>Bacillati</taxon>
        <taxon>Cyanobacteriota</taxon>
        <taxon>Cyanophyceae</taxon>
        <taxon>Leptolyngbyales</taxon>
        <taxon>Leptolyngbyaceae</taxon>
        <taxon>Leptolyngbya group</taxon>
        <taxon>Leptolyngbya</taxon>
    </lineage>
</organism>
<dbReference type="Pfam" id="PF02449">
    <property type="entry name" value="Glyco_hydro_42"/>
    <property type="match status" value="1"/>
</dbReference>
<dbReference type="AlphaFoldDB" id="A0A1Z4JJH7"/>
<dbReference type="SUPFAM" id="SSF51445">
    <property type="entry name" value="(Trans)glycosidases"/>
    <property type="match status" value="1"/>
</dbReference>
<dbReference type="InterPro" id="IPR013529">
    <property type="entry name" value="Glyco_hydro_42_N"/>
</dbReference>
<evidence type="ECO:0000256" key="2">
    <source>
        <dbReference type="ARBA" id="ARBA00023295"/>
    </source>
</evidence>
<keyword evidence="2" id="KW-0326">Glycosidase</keyword>
<dbReference type="GO" id="GO:0004565">
    <property type="term" value="F:beta-galactosidase activity"/>
    <property type="evidence" value="ECO:0007669"/>
    <property type="project" value="InterPro"/>
</dbReference>
<accession>A0A1Z4JJH7</accession>
<evidence type="ECO:0000256" key="1">
    <source>
        <dbReference type="ARBA" id="ARBA00022801"/>
    </source>
</evidence>